<keyword evidence="1" id="KW-1133">Transmembrane helix</keyword>
<dbReference type="Proteomes" id="UP000078290">
    <property type="component" value="Unassembled WGS sequence"/>
</dbReference>
<keyword evidence="1" id="KW-0472">Membrane</keyword>
<sequence>MKFKEIFFRSVLPVIIAFILYCTIGFIFIILLKSIFFKLAKLTVLYNLSTNLMIIVFGIIILIFMFIYLKIAFHFYRLKENQNTKFLYGIFEIILGLFIMTIFSLSFLSDFSATPSVLGIDLKVILGFYGGIYVIVRGLENWKKHFEYHEKSPVIFLKLNRKKSIEINLDRKTFIEKFFERMLKF</sequence>
<dbReference type="AlphaFoldDB" id="A0A1B7KP94"/>
<feature type="transmembrane region" description="Helical" evidence="1">
    <location>
        <begin position="52"/>
        <end position="73"/>
    </location>
</feature>
<protein>
    <submittedName>
        <fullName evidence="2">Uncharacterized protein</fullName>
    </submittedName>
</protein>
<comment type="caution">
    <text evidence="2">The sequence shown here is derived from an EMBL/GenBank/DDBJ whole genome shotgun (WGS) entry which is preliminary data.</text>
</comment>
<dbReference type="OrthoDB" id="10018487at2"/>
<feature type="transmembrane region" description="Helical" evidence="1">
    <location>
        <begin position="12"/>
        <end position="32"/>
    </location>
</feature>
<organism evidence="2 3">
    <name type="scientific">Parageobacillus thermoglucosidasius</name>
    <name type="common">Geobacillus thermoglucosidasius</name>
    <dbReference type="NCBI Taxonomy" id="1426"/>
    <lineage>
        <taxon>Bacteria</taxon>
        <taxon>Bacillati</taxon>
        <taxon>Bacillota</taxon>
        <taxon>Bacilli</taxon>
        <taxon>Bacillales</taxon>
        <taxon>Anoxybacillaceae</taxon>
        <taxon>Parageobacillus</taxon>
    </lineage>
</organism>
<feature type="transmembrane region" description="Helical" evidence="1">
    <location>
        <begin position="85"/>
        <end position="105"/>
    </location>
</feature>
<keyword evidence="1" id="KW-0812">Transmembrane</keyword>
<feature type="transmembrane region" description="Helical" evidence="1">
    <location>
        <begin position="117"/>
        <end position="136"/>
    </location>
</feature>
<evidence type="ECO:0000256" key="1">
    <source>
        <dbReference type="SAM" id="Phobius"/>
    </source>
</evidence>
<dbReference type="EMBL" id="LXMA01000038">
    <property type="protein sequence ID" value="OAT71892.1"/>
    <property type="molecule type" value="Genomic_DNA"/>
</dbReference>
<evidence type="ECO:0000313" key="2">
    <source>
        <dbReference type="EMBL" id="OAT71892.1"/>
    </source>
</evidence>
<evidence type="ECO:0000313" key="3">
    <source>
        <dbReference type="Proteomes" id="UP000078290"/>
    </source>
</evidence>
<proteinExistence type="predicted"/>
<gene>
    <name evidence="2" type="ORF">A7K69_10805</name>
</gene>
<accession>A0A1B7KP94</accession>
<name>A0A1B7KP94_PARTM</name>
<dbReference type="RefSeq" id="WP_064552397.1">
    <property type="nucleotide sequence ID" value="NZ_LXMA01000038.1"/>
</dbReference>
<reference evidence="3" key="1">
    <citation type="submission" date="2016-05" db="EMBL/GenBank/DDBJ databases">
        <authorList>
            <person name="Wang W."/>
            <person name="Zhu L."/>
        </authorList>
    </citation>
    <scope>NUCLEOTIDE SEQUENCE [LARGE SCALE GENOMIC DNA]</scope>
    <source>
        <strain evidence="3">W-2</strain>
    </source>
</reference>